<proteinExistence type="inferred from homology"/>
<dbReference type="PANTHER" id="PTHR47959:SF24">
    <property type="entry name" value="ATP-DEPENDENT RNA HELICASE"/>
    <property type="match status" value="1"/>
</dbReference>
<evidence type="ECO:0000313" key="10">
    <source>
        <dbReference type="Proteomes" id="UP000016927"/>
    </source>
</evidence>
<dbReference type="GO" id="GO:0016787">
    <property type="term" value="F:hydrolase activity"/>
    <property type="evidence" value="ECO:0007669"/>
    <property type="project" value="UniProtKB-KW"/>
</dbReference>
<dbReference type="Proteomes" id="UP000016927">
    <property type="component" value="Unassembled WGS sequence"/>
</dbReference>
<dbReference type="SMART" id="SM00490">
    <property type="entry name" value="HELICc"/>
    <property type="match status" value="1"/>
</dbReference>
<dbReference type="Pfam" id="PF00270">
    <property type="entry name" value="DEAD"/>
    <property type="match status" value="1"/>
</dbReference>
<keyword evidence="2 6" id="KW-0378">Hydrolase</keyword>
<keyword evidence="1 6" id="KW-0547">Nucleotide-binding</keyword>
<dbReference type="OMA" id="NECTDRS"/>
<keyword evidence="10" id="KW-1185">Reference proteome</keyword>
<sequence>MSFENLKLDKRICDILKQNKLLKPTEIQLKSIPVIMSGNDVVGVSKTGTGKTLSFLLPIISRLLQSDRSFYCLIITPTRELAIQINKNVSLFESLGVRSTLLIGGEKTSEQVNKLKEHPHIVIGTPGRIHKHIGNIKIKRFKILVLDEADRFFEEDYKDSMKVILSSLRSKIQKIMTTATITENLRNSLDKEKIIDVSENKLKIEKLKEFYYFVPRRFKECFLFSFCKSNSDCKIMVFVNMRVTAMFLSHVLIKMGIENDVLTGEQKQSQRESVLDGFRSNKYNVLVTTDVGSRGIDVPDVDYVINFDIPSQQKDYTHRIGRTARAEMTGSAITLVTQYDLPSFQKLEHDIGEKINVFNYEKDYKIYEDQFEESKDWAYKQIKEEKQNKPKKAFKKGFKKTGR</sequence>
<dbReference type="InterPro" id="IPR044742">
    <property type="entry name" value="DEAD/DEAH_RhlB"/>
</dbReference>
<dbReference type="InterPro" id="IPR050079">
    <property type="entry name" value="DEAD_box_RNA_helicase"/>
</dbReference>
<dbReference type="InterPro" id="IPR001650">
    <property type="entry name" value="Helicase_C-like"/>
</dbReference>
<evidence type="ECO:0000259" key="7">
    <source>
        <dbReference type="PROSITE" id="PS51192"/>
    </source>
</evidence>
<dbReference type="GO" id="GO:0005524">
    <property type="term" value="F:ATP binding"/>
    <property type="evidence" value="ECO:0007669"/>
    <property type="project" value="UniProtKB-KW"/>
</dbReference>
<dbReference type="AlphaFoldDB" id="R0M695"/>
<feature type="domain" description="Helicase C-terminal" evidence="8">
    <location>
        <begin position="206"/>
        <end position="366"/>
    </location>
</feature>
<dbReference type="EMBL" id="KB908977">
    <property type="protein sequence ID" value="EOB13509.1"/>
    <property type="molecule type" value="Genomic_DNA"/>
</dbReference>
<keyword evidence="5" id="KW-0694">RNA-binding</keyword>
<dbReference type="PROSITE" id="PS51192">
    <property type="entry name" value="HELICASE_ATP_BIND_1"/>
    <property type="match status" value="1"/>
</dbReference>
<keyword evidence="4 6" id="KW-0067">ATP-binding</keyword>
<comment type="similarity">
    <text evidence="6">Belongs to the DEAD box helicase family.</text>
</comment>
<dbReference type="Pfam" id="PF00271">
    <property type="entry name" value="Helicase_C"/>
    <property type="match status" value="1"/>
</dbReference>
<dbReference type="CDD" id="cd00268">
    <property type="entry name" value="DEADc"/>
    <property type="match status" value="1"/>
</dbReference>
<dbReference type="InterPro" id="IPR027417">
    <property type="entry name" value="P-loop_NTPase"/>
</dbReference>
<evidence type="ECO:0000256" key="3">
    <source>
        <dbReference type="ARBA" id="ARBA00022806"/>
    </source>
</evidence>
<dbReference type="STRING" id="578461.R0M695"/>
<dbReference type="GO" id="GO:0003723">
    <property type="term" value="F:RNA binding"/>
    <property type="evidence" value="ECO:0007669"/>
    <property type="project" value="UniProtKB-KW"/>
</dbReference>
<dbReference type="PROSITE" id="PS51194">
    <property type="entry name" value="HELICASE_CTER"/>
    <property type="match status" value="1"/>
</dbReference>
<reference evidence="9 10" key="1">
    <citation type="journal article" date="2013" name="BMC Genomics">
        <title>Comparative genomics of parasitic silkworm microsporidia reveal an association between genome expansion and host adaptation.</title>
        <authorList>
            <person name="Pan G."/>
            <person name="Xu J."/>
            <person name="Li T."/>
            <person name="Xia Q."/>
            <person name="Liu S.L."/>
            <person name="Zhang G."/>
            <person name="Li S."/>
            <person name="Li C."/>
            <person name="Liu H."/>
            <person name="Yang L."/>
            <person name="Liu T."/>
            <person name="Zhang X."/>
            <person name="Wu Z."/>
            <person name="Fan W."/>
            <person name="Dang X."/>
            <person name="Xiang H."/>
            <person name="Tao M."/>
            <person name="Li Y."/>
            <person name="Hu J."/>
            <person name="Li Z."/>
            <person name="Lin L."/>
            <person name="Luo J."/>
            <person name="Geng L."/>
            <person name="Wang L."/>
            <person name="Long M."/>
            <person name="Wan Y."/>
            <person name="He N."/>
            <person name="Zhang Z."/>
            <person name="Lu C."/>
            <person name="Keeling P.J."/>
            <person name="Wang J."/>
            <person name="Xiang Z."/>
            <person name="Zhou Z."/>
        </authorList>
    </citation>
    <scope>NUCLEOTIDE SEQUENCE [LARGE SCALE GENOMIC DNA]</scope>
    <source>
        <strain evidence="10">CQ1 / CVCC 102059</strain>
    </source>
</reference>
<evidence type="ECO:0000259" key="8">
    <source>
        <dbReference type="PROSITE" id="PS51194"/>
    </source>
</evidence>
<dbReference type="PANTHER" id="PTHR47959">
    <property type="entry name" value="ATP-DEPENDENT RNA HELICASE RHLE-RELATED"/>
    <property type="match status" value="1"/>
</dbReference>
<feature type="domain" description="Helicase ATP-binding" evidence="7">
    <location>
        <begin position="32"/>
        <end position="199"/>
    </location>
</feature>
<dbReference type="InterPro" id="IPR011545">
    <property type="entry name" value="DEAD/DEAH_box_helicase_dom"/>
</dbReference>
<accession>R0M695</accession>
<evidence type="ECO:0000256" key="1">
    <source>
        <dbReference type="ARBA" id="ARBA00022741"/>
    </source>
</evidence>
<dbReference type="OrthoDB" id="10261904at2759"/>
<evidence type="ECO:0000256" key="4">
    <source>
        <dbReference type="ARBA" id="ARBA00022840"/>
    </source>
</evidence>
<gene>
    <name evidence="9" type="primary">RRP3</name>
    <name evidence="9" type="ORF">NBO_69g0003</name>
</gene>
<dbReference type="InterPro" id="IPR014001">
    <property type="entry name" value="Helicase_ATP-bd"/>
</dbReference>
<name>R0M695_NOSB1</name>
<dbReference type="PROSITE" id="PS00039">
    <property type="entry name" value="DEAD_ATP_HELICASE"/>
    <property type="match status" value="1"/>
</dbReference>
<dbReference type="GO" id="GO:0005829">
    <property type="term" value="C:cytosol"/>
    <property type="evidence" value="ECO:0007669"/>
    <property type="project" value="TreeGrafter"/>
</dbReference>
<organism evidence="9 10">
    <name type="scientific">Nosema bombycis (strain CQ1 / CVCC 102059)</name>
    <name type="common">Microsporidian parasite</name>
    <name type="synonym">Pebrine of silkworm</name>
    <dbReference type="NCBI Taxonomy" id="578461"/>
    <lineage>
        <taxon>Eukaryota</taxon>
        <taxon>Fungi</taxon>
        <taxon>Fungi incertae sedis</taxon>
        <taxon>Microsporidia</taxon>
        <taxon>Nosematidae</taxon>
        <taxon>Nosema</taxon>
    </lineage>
</organism>
<protein>
    <submittedName>
        <fullName evidence="9">ATP-dependent rRNA helicase RRP3</fullName>
    </submittedName>
</protein>
<evidence type="ECO:0000256" key="2">
    <source>
        <dbReference type="ARBA" id="ARBA00022801"/>
    </source>
</evidence>
<keyword evidence="3 6" id="KW-0347">Helicase</keyword>
<dbReference type="SUPFAM" id="SSF52540">
    <property type="entry name" value="P-loop containing nucleoside triphosphate hydrolases"/>
    <property type="match status" value="1"/>
</dbReference>
<evidence type="ECO:0000256" key="5">
    <source>
        <dbReference type="ARBA" id="ARBA00022884"/>
    </source>
</evidence>
<dbReference type="InterPro" id="IPR000629">
    <property type="entry name" value="RNA-helicase_DEAD-box_CS"/>
</dbReference>
<dbReference type="CDD" id="cd18787">
    <property type="entry name" value="SF2_C_DEAD"/>
    <property type="match status" value="1"/>
</dbReference>
<evidence type="ECO:0000256" key="6">
    <source>
        <dbReference type="RuleBase" id="RU000492"/>
    </source>
</evidence>
<dbReference type="GO" id="GO:0003724">
    <property type="term" value="F:RNA helicase activity"/>
    <property type="evidence" value="ECO:0007669"/>
    <property type="project" value="TreeGrafter"/>
</dbReference>
<dbReference type="HOGENOM" id="CLU_003041_1_1_1"/>
<dbReference type="VEuPathDB" id="MicrosporidiaDB:NBO_69g0003"/>
<dbReference type="SMART" id="SM00487">
    <property type="entry name" value="DEXDc"/>
    <property type="match status" value="1"/>
</dbReference>
<evidence type="ECO:0000313" key="9">
    <source>
        <dbReference type="EMBL" id="EOB13509.1"/>
    </source>
</evidence>
<dbReference type="Gene3D" id="3.40.50.300">
    <property type="entry name" value="P-loop containing nucleotide triphosphate hydrolases"/>
    <property type="match status" value="2"/>
</dbReference>